<dbReference type="AlphaFoldDB" id="A0A9K3CXV9"/>
<dbReference type="Gene3D" id="3.40.50.300">
    <property type="entry name" value="P-loop containing nucleotide triphosphate hydrolases"/>
    <property type="match status" value="1"/>
</dbReference>
<dbReference type="OrthoDB" id="258143at2759"/>
<reference evidence="5 6" key="1">
    <citation type="journal article" date="2018" name="PLoS ONE">
        <title>The draft genome of Kipferlia bialata reveals reductive genome evolution in fornicate parasites.</title>
        <authorList>
            <person name="Tanifuji G."/>
            <person name="Takabayashi S."/>
            <person name="Kume K."/>
            <person name="Takagi M."/>
            <person name="Nakayama T."/>
            <person name="Kamikawa R."/>
            <person name="Inagaki Y."/>
            <person name="Hashimoto T."/>
        </authorList>
    </citation>
    <scope>NUCLEOTIDE SEQUENCE [LARGE SCALE GENOMIC DNA]</scope>
    <source>
        <strain evidence="5">NY0173</strain>
    </source>
</reference>
<dbReference type="Gene3D" id="2.40.30.330">
    <property type="entry name" value="Pre-mRNA cleavage complex subunit Clp1, C-terminal domain"/>
    <property type="match status" value="1"/>
</dbReference>
<dbReference type="PANTHER" id="PTHR12755:SF6">
    <property type="entry name" value="POLYRIBONUCLEOTIDE 5'-HYDROXYL-KINASE CLP1"/>
    <property type="match status" value="1"/>
</dbReference>
<organism evidence="5 6">
    <name type="scientific">Kipferlia bialata</name>
    <dbReference type="NCBI Taxonomy" id="797122"/>
    <lineage>
        <taxon>Eukaryota</taxon>
        <taxon>Metamonada</taxon>
        <taxon>Carpediemonas-like organisms</taxon>
        <taxon>Kipferlia</taxon>
    </lineage>
</organism>
<keyword evidence="1" id="KW-0547">Nucleotide-binding</keyword>
<dbReference type="InterPro" id="IPR032319">
    <property type="entry name" value="CLP1_P"/>
</dbReference>
<dbReference type="Proteomes" id="UP000265618">
    <property type="component" value="Unassembled WGS sequence"/>
</dbReference>
<feature type="domain" description="Clp1 C-terminal" evidence="3">
    <location>
        <begin position="200"/>
        <end position="322"/>
    </location>
</feature>
<name>A0A9K3CXV9_9EUKA</name>
<dbReference type="GO" id="GO:0051731">
    <property type="term" value="F:polynucleotide 5'-hydroxyl-kinase activity"/>
    <property type="evidence" value="ECO:0007669"/>
    <property type="project" value="InterPro"/>
</dbReference>
<dbReference type="GO" id="GO:0006388">
    <property type="term" value="P:tRNA splicing, via endonucleolytic cleavage and ligation"/>
    <property type="evidence" value="ECO:0007669"/>
    <property type="project" value="TreeGrafter"/>
</dbReference>
<dbReference type="InterPro" id="IPR045116">
    <property type="entry name" value="Clp1/Grc3"/>
</dbReference>
<dbReference type="Pfam" id="PF06807">
    <property type="entry name" value="Clp1"/>
    <property type="match status" value="1"/>
</dbReference>
<evidence type="ECO:0000259" key="4">
    <source>
        <dbReference type="Pfam" id="PF16575"/>
    </source>
</evidence>
<evidence type="ECO:0000313" key="5">
    <source>
        <dbReference type="EMBL" id="GIQ84220.1"/>
    </source>
</evidence>
<protein>
    <submittedName>
        <fullName evidence="5">Uncharacterized protein</fullName>
    </submittedName>
</protein>
<evidence type="ECO:0000259" key="3">
    <source>
        <dbReference type="Pfam" id="PF06807"/>
    </source>
</evidence>
<evidence type="ECO:0000256" key="1">
    <source>
        <dbReference type="ARBA" id="ARBA00022741"/>
    </source>
</evidence>
<evidence type="ECO:0000256" key="2">
    <source>
        <dbReference type="ARBA" id="ARBA00022840"/>
    </source>
</evidence>
<accession>A0A9K3CXV9</accession>
<dbReference type="GO" id="GO:0005634">
    <property type="term" value="C:nucleus"/>
    <property type="evidence" value="ECO:0007669"/>
    <property type="project" value="TreeGrafter"/>
</dbReference>
<keyword evidence="2" id="KW-0067">ATP-binding</keyword>
<sequence length="331" mass="36222">SGSLSLCRTLFNYSVLLSSLSKRSADPPLFMCLDPSTPSPMAKSLSLIAASDVPRPFNLATPHRPHAVLHPFSDLIESQDLYLAQVSTLIQRASRRLMNGRRNSRGGAICKLPSVLTQTRPGRDLLIQTLEILNPSLVLVVNHPLTAHILKERGFNGKDCSKLVKNAPDMSAFVRGPEMRRRERQNSVREYFWGPSGEFTPIRVRCNIDSLPLYKAMPPLDQSALPIGEEPMLCDVSRVTDITDMRGHVLAVIAMPNPRGDRVKVEGEKEDAEPPTISVTMSALSSGTVLGYISVSEANGETGDIQYLAPRSGPLPPSSVLFETGLVWNGE</sequence>
<dbReference type="PANTHER" id="PTHR12755">
    <property type="entry name" value="CLEAVAGE/POLYADENYLATION FACTOR IA SUBUNIT CLP1P"/>
    <property type="match status" value="1"/>
</dbReference>
<keyword evidence="6" id="KW-1185">Reference proteome</keyword>
<proteinExistence type="predicted"/>
<dbReference type="InterPro" id="IPR038238">
    <property type="entry name" value="Clp1_C_sf"/>
</dbReference>
<feature type="non-terminal residue" evidence="5">
    <location>
        <position position="1"/>
    </location>
</feature>
<evidence type="ECO:0000313" key="6">
    <source>
        <dbReference type="Proteomes" id="UP000265618"/>
    </source>
</evidence>
<dbReference type="EMBL" id="BDIP01001355">
    <property type="protein sequence ID" value="GIQ84220.1"/>
    <property type="molecule type" value="Genomic_DNA"/>
</dbReference>
<dbReference type="InterPro" id="IPR010655">
    <property type="entry name" value="Clp1_C"/>
</dbReference>
<dbReference type="Pfam" id="PF16575">
    <property type="entry name" value="CLP1_P"/>
    <property type="match status" value="1"/>
</dbReference>
<dbReference type="GO" id="GO:0031124">
    <property type="term" value="P:mRNA 3'-end processing"/>
    <property type="evidence" value="ECO:0007669"/>
    <property type="project" value="InterPro"/>
</dbReference>
<feature type="domain" description="Clp1 P-loop" evidence="4">
    <location>
        <begin position="5"/>
        <end position="192"/>
    </location>
</feature>
<dbReference type="InterPro" id="IPR027417">
    <property type="entry name" value="P-loop_NTPase"/>
</dbReference>
<comment type="caution">
    <text evidence="5">The sequence shown here is derived from an EMBL/GenBank/DDBJ whole genome shotgun (WGS) entry which is preliminary data.</text>
</comment>
<gene>
    <name evidence="5" type="ORF">KIPB_005672</name>
</gene>
<dbReference type="GO" id="GO:0005524">
    <property type="term" value="F:ATP binding"/>
    <property type="evidence" value="ECO:0007669"/>
    <property type="project" value="UniProtKB-KW"/>
</dbReference>